<dbReference type="Proteomes" id="UP001432027">
    <property type="component" value="Unassembled WGS sequence"/>
</dbReference>
<feature type="non-terminal residue" evidence="2">
    <location>
        <position position="1"/>
    </location>
</feature>
<gene>
    <name evidence="2" type="ORF">PENTCL1PPCAC_13551</name>
</gene>
<protein>
    <recommendedName>
        <fullName evidence="4">Geminin DNA replication inhibitor</fullName>
    </recommendedName>
</protein>
<feature type="compositionally biased region" description="Polar residues" evidence="1">
    <location>
        <begin position="1"/>
        <end position="19"/>
    </location>
</feature>
<proteinExistence type="predicted"/>
<keyword evidence="3" id="KW-1185">Reference proteome</keyword>
<evidence type="ECO:0000256" key="1">
    <source>
        <dbReference type="SAM" id="MobiDB-lite"/>
    </source>
</evidence>
<comment type="caution">
    <text evidence="2">The sequence shown here is derived from an EMBL/GenBank/DDBJ whole genome shotgun (WGS) entry which is preliminary data.</text>
</comment>
<evidence type="ECO:0008006" key="4">
    <source>
        <dbReference type="Google" id="ProtNLM"/>
    </source>
</evidence>
<dbReference type="AlphaFoldDB" id="A0AAV5T725"/>
<accession>A0AAV5T725</accession>
<evidence type="ECO:0000313" key="2">
    <source>
        <dbReference type="EMBL" id="GMS91376.1"/>
    </source>
</evidence>
<evidence type="ECO:0000313" key="3">
    <source>
        <dbReference type="Proteomes" id="UP001432027"/>
    </source>
</evidence>
<feature type="region of interest" description="Disordered" evidence="1">
    <location>
        <begin position="1"/>
        <end position="23"/>
    </location>
</feature>
<organism evidence="2 3">
    <name type="scientific">Pristionchus entomophagus</name>
    <dbReference type="NCBI Taxonomy" id="358040"/>
    <lineage>
        <taxon>Eukaryota</taxon>
        <taxon>Metazoa</taxon>
        <taxon>Ecdysozoa</taxon>
        <taxon>Nematoda</taxon>
        <taxon>Chromadorea</taxon>
        <taxon>Rhabditida</taxon>
        <taxon>Rhabditina</taxon>
        <taxon>Diplogasteromorpha</taxon>
        <taxon>Diplogasteroidea</taxon>
        <taxon>Neodiplogasteridae</taxon>
        <taxon>Pristionchus</taxon>
    </lineage>
</organism>
<sequence>LNMFSSRAGLSSTNTNRAQTAGLKSGLKATVAKKNTVAGLSDVGQVKQLKQENHKPSLPALTIKEAFEGQIASSSSPLTAEKATQDVIKVECSVQTSLSFPAVPVRNPIPGETREEAEQSEEYWRQMHEAMEVSLAEAVDRKLEATKLLEFQQQKLDDSLDRLQSLREINAEIGLDAEALETLEHPDDREMEFTGEIYRTIFDSE</sequence>
<dbReference type="EMBL" id="BTSX01000003">
    <property type="protein sequence ID" value="GMS91376.1"/>
    <property type="molecule type" value="Genomic_DNA"/>
</dbReference>
<name>A0AAV5T725_9BILA</name>
<reference evidence="2" key="1">
    <citation type="submission" date="2023-10" db="EMBL/GenBank/DDBJ databases">
        <title>Genome assembly of Pristionchus species.</title>
        <authorList>
            <person name="Yoshida K."/>
            <person name="Sommer R.J."/>
        </authorList>
    </citation>
    <scope>NUCLEOTIDE SEQUENCE</scope>
    <source>
        <strain evidence="2">RS0144</strain>
    </source>
</reference>